<dbReference type="Proteomes" id="UP000007797">
    <property type="component" value="Unassembled WGS sequence"/>
</dbReference>
<feature type="compositionally biased region" description="Low complexity" evidence="2">
    <location>
        <begin position="416"/>
        <end position="436"/>
    </location>
</feature>
<sequence length="917" mass="100759">MDSSSPAMQSTNTSSPNITNLSSRPPANTSSPANNNTINLIDNDINMDDDIQTTTSTTSTTSTTNNSTNNNNNNNAKQPSTPSTPTVVPPRRAAPPPLDENADETDDDLLLDEYPSDEDDEIYPEDAKSRRGGGHNQNHQQQTSPQGDKVARQIKRVRKYADEEEEQNQQALGTPNQLGQTPQTPQTPGASGDRPAPNGRGRPKKYVPQDEEDDPNDPNNEKKKKSKKTPPNTLDIRPCWFAGCTKADRSLKILRPCLIPTCKTHAIKSESRIYDALGKGFCLEEQGQKDTVCGICGESNKPLSHCANDECAFGYCPPCTEIIVSKHGNQPGRPGWMCWVCNFVKIRGKERERTRWVREVSQPNSYTPGPRKQRVPKAAPEGNTSGGNEGTPSLTGKRQRKGKQNMAGMEGEYDLAATAAPGGSGTPNNNAAPAPAKRGRKRLYNADQGQADTTSVPASPEQGEIKELTDGAIRDTNNGNRNLPLERAISRVFEHHELSNRIEKECTATRSILVIAIDNAMKAVEEMQARLRLTFDEDTKKEVRISHELVSLEEQLSKTIVDVQRLKNQEDELVEKLSAVRNQLATVDGHREALSKRCSDLKIEALLSKNELAESELNAKVKEATLDNEMNALHSLIGLIEGVFWGHEYFYCTEIGECEKAISEKLASHNEKITFKNDIPLASALKSGIQIQSLKELQPNNNNVLATNTSANGDVSAGGETEGSDDVVSFVNPFKTLCIYHNACMEHNVPDFHLEKPDRIRVAVSTIQEFVNRYPGIVEIFNTPPEIEQRYVMAVHDAHYIRKLETSLPPENSDYETHLESDNTGAAVAVTQKEGEDDEIYDTFLSHRSMKAALRAAGAVCSAVDSVTKRSCRVTTTSSLSRSMCATRSVISTRAPAKTTLRCARTARPRTTSSTSA</sequence>
<dbReference type="KEGG" id="dfa:DFA_01736"/>
<dbReference type="GO" id="GO:0004407">
    <property type="term" value="F:histone deacetylase activity"/>
    <property type="evidence" value="ECO:0007669"/>
    <property type="project" value="TreeGrafter"/>
</dbReference>
<dbReference type="Gene3D" id="3.40.800.20">
    <property type="entry name" value="Histone deacetylase domain"/>
    <property type="match status" value="1"/>
</dbReference>
<dbReference type="RefSeq" id="XP_004359701.1">
    <property type="nucleotide sequence ID" value="XM_004359644.1"/>
</dbReference>
<feature type="compositionally biased region" description="Low complexity" evidence="2">
    <location>
        <begin position="173"/>
        <end position="192"/>
    </location>
</feature>
<keyword evidence="1" id="KW-0175">Coiled coil</keyword>
<dbReference type="Pfam" id="PF00850">
    <property type="entry name" value="Hist_deacetyl"/>
    <property type="match status" value="1"/>
</dbReference>
<feature type="compositionally biased region" description="Low complexity" evidence="2">
    <location>
        <begin position="52"/>
        <end position="91"/>
    </location>
</feature>
<reference evidence="5" key="1">
    <citation type="journal article" date="2011" name="Genome Res.">
        <title>Phylogeny-wide analysis of social amoeba genomes highlights ancient origins for complex intercellular communication.</title>
        <authorList>
            <person name="Heidel A.J."/>
            <person name="Lawal H.M."/>
            <person name="Felder M."/>
            <person name="Schilde C."/>
            <person name="Helps N.R."/>
            <person name="Tunggal B."/>
            <person name="Rivero F."/>
            <person name="John U."/>
            <person name="Schleicher M."/>
            <person name="Eichinger L."/>
            <person name="Platzer M."/>
            <person name="Noegel A.A."/>
            <person name="Schaap P."/>
            <person name="Gloeckner G."/>
        </authorList>
    </citation>
    <scope>NUCLEOTIDE SEQUENCE [LARGE SCALE GENOMIC DNA]</scope>
    <source>
        <strain evidence="5">SH3</strain>
    </source>
</reference>
<dbReference type="GO" id="GO:0040029">
    <property type="term" value="P:epigenetic regulation of gene expression"/>
    <property type="evidence" value="ECO:0007669"/>
    <property type="project" value="TreeGrafter"/>
</dbReference>
<dbReference type="InterPro" id="IPR023801">
    <property type="entry name" value="His_deacetylse_dom"/>
</dbReference>
<dbReference type="InterPro" id="IPR037138">
    <property type="entry name" value="His_deacetylse_dom_sf"/>
</dbReference>
<name>F4PUI6_CACFS</name>
<evidence type="ECO:0000256" key="2">
    <source>
        <dbReference type="SAM" id="MobiDB-lite"/>
    </source>
</evidence>
<evidence type="ECO:0000313" key="5">
    <source>
        <dbReference type="Proteomes" id="UP000007797"/>
    </source>
</evidence>
<dbReference type="GeneID" id="14873611"/>
<dbReference type="PANTHER" id="PTHR10625:SF40">
    <property type="entry name" value="TYPE-2 HISTONE DEACETYLASE 2"/>
    <property type="match status" value="1"/>
</dbReference>
<dbReference type="SUPFAM" id="SSF52768">
    <property type="entry name" value="Arginase/deacetylase"/>
    <property type="match status" value="1"/>
</dbReference>
<keyword evidence="5" id="KW-1185">Reference proteome</keyword>
<dbReference type="InterPro" id="IPR023696">
    <property type="entry name" value="Ureohydrolase_dom_sf"/>
</dbReference>
<evidence type="ECO:0000256" key="1">
    <source>
        <dbReference type="SAM" id="Coils"/>
    </source>
</evidence>
<proteinExistence type="predicted"/>
<dbReference type="AlphaFoldDB" id="F4PUI6"/>
<dbReference type="EMBL" id="GL883010">
    <property type="protein sequence ID" value="EGG21850.1"/>
    <property type="molecule type" value="Genomic_DNA"/>
</dbReference>
<accession>F4PUI6</accession>
<dbReference type="STRING" id="1054147.F4PUI6"/>
<organism evidence="4 5">
    <name type="scientific">Cavenderia fasciculata</name>
    <name type="common">Slime mold</name>
    <name type="synonym">Dictyostelium fasciculatum</name>
    <dbReference type="NCBI Taxonomy" id="261658"/>
    <lineage>
        <taxon>Eukaryota</taxon>
        <taxon>Amoebozoa</taxon>
        <taxon>Evosea</taxon>
        <taxon>Eumycetozoa</taxon>
        <taxon>Dictyostelia</taxon>
        <taxon>Acytosteliales</taxon>
        <taxon>Cavenderiaceae</taxon>
        <taxon>Cavenderia</taxon>
    </lineage>
</organism>
<dbReference type="GO" id="GO:0000118">
    <property type="term" value="C:histone deacetylase complex"/>
    <property type="evidence" value="ECO:0007669"/>
    <property type="project" value="TreeGrafter"/>
</dbReference>
<evidence type="ECO:0000313" key="4">
    <source>
        <dbReference type="EMBL" id="EGG21850.1"/>
    </source>
</evidence>
<feature type="domain" description="Histone deacetylase" evidence="3">
    <location>
        <begin position="753"/>
        <end position="873"/>
    </location>
</feature>
<feature type="region of interest" description="Disordered" evidence="2">
    <location>
        <begin position="356"/>
        <end position="439"/>
    </location>
</feature>
<dbReference type="OrthoDB" id="424012at2759"/>
<evidence type="ECO:0000259" key="3">
    <source>
        <dbReference type="Pfam" id="PF00850"/>
    </source>
</evidence>
<protein>
    <submittedName>
        <fullName evidence="4">FYVE-type Zn finger-containing protein</fullName>
    </submittedName>
</protein>
<feature type="compositionally biased region" description="Low complexity" evidence="2">
    <location>
        <begin position="22"/>
        <end position="44"/>
    </location>
</feature>
<dbReference type="PANTHER" id="PTHR10625">
    <property type="entry name" value="HISTONE DEACETYLASE HDAC1-RELATED"/>
    <property type="match status" value="1"/>
</dbReference>
<feature type="region of interest" description="Disordered" evidence="2">
    <location>
        <begin position="1"/>
        <end position="232"/>
    </location>
</feature>
<feature type="coiled-coil region" evidence="1">
    <location>
        <begin position="549"/>
        <end position="623"/>
    </location>
</feature>
<feature type="compositionally biased region" description="Acidic residues" evidence="2">
    <location>
        <begin position="100"/>
        <end position="124"/>
    </location>
</feature>
<feature type="compositionally biased region" description="Polar residues" evidence="2">
    <location>
        <begin position="1"/>
        <end position="21"/>
    </location>
</feature>
<gene>
    <name evidence="4" type="ORF">DFA_01736</name>
</gene>